<dbReference type="EMBL" id="FOGO01000002">
    <property type="protein sequence ID" value="SER55481.1"/>
    <property type="molecule type" value="Genomic_DNA"/>
</dbReference>
<organism evidence="1 2">
    <name type="scientific">Streptomyces qinglanensis</name>
    <dbReference type="NCBI Taxonomy" id="943816"/>
    <lineage>
        <taxon>Bacteria</taxon>
        <taxon>Bacillati</taxon>
        <taxon>Actinomycetota</taxon>
        <taxon>Actinomycetes</taxon>
        <taxon>Kitasatosporales</taxon>
        <taxon>Streptomycetaceae</taxon>
        <taxon>Streptomyces</taxon>
    </lineage>
</organism>
<name>A0A1H9Q4W5_9ACTN</name>
<accession>A0A1H9Q4W5</accession>
<keyword evidence="2" id="KW-1185">Reference proteome</keyword>
<protein>
    <submittedName>
        <fullName evidence="1">Uncharacterized protein</fullName>
    </submittedName>
</protein>
<dbReference type="OrthoDB" id="4247158at2"/>
<dbReference type="Pfam" id="PF19820">
    <property type="entry name" value="DUF6303"/>
    <property type="match status" value="1"/>
</dbReference>
<sequence length="95" mass="10276">MSGIFTAQMSSLRGGGWRLYVVLYDTTAPWPEHRFEGAEAPTFTERAEAFSLLGFEPVAGAEWRWTEYSTTLDDPASAVVLVAAIQVCSCAGVVA</sequence>
<dbReference type="AlphaFoldDB" id="A0A1H9Q4W5"/>
<dbReference type="Proteomes" id="UP000182841">
    <property type="component" value="Unassembled WGS sequence"/>
</dbReference>
<dbReference type="RefSeq" id="WP_074999160.1">
    <property type="nucleotide sequence ID" value="NZ_FOGO01000002.1"/>
</dbReference>
<dbReference type="InterPro" id="IPR046270">
    <property type="entry name" value="DUF6303"/>
</dbReference>
<evidence type="ECO:0000313" key="1">
    <source>
        <dbReference type="EMBL" id="SER55481.1"/>
    </source>
</evidence>
<evidence type="ECO:0000313" key="2">
    <source>
        <dbReference type="Proteomes" id="UP000182841"/>
    </source>
</evidence>
<gene>
    <name evidence="1" type="ORF">SAMN05421870_102460</name>
</gene>
<reference evidence="2" key="1">
    <citation type="submission" date="2016-10" db="EMBL/GenBank/DDBJ databases">
        <authorList>
            <person name="Varghese N."/>
            <person name="Submissions S."/>
        </authorList>
    </citation>
    <scope>NUCLEOTIDE SEQUENCE [LARGE SCALE GENOMIC DNA]</scope>
    <source>
        <strain evidence="2">CGMCC 4.6825</strain>
    </source>
</reference>
<proteinExistence type="predicted"/>